<feature type="domain" description="SANT" evidence="13">
    <location>
        <begin position="459"/>
        <end position="508"/>
    </location>
</feature>
<evidence type="ECO:0000256" key="11">
    <source>
        <dbReference type="SAM" id="MobiDB-lite"/>
    </source>
</evidence>
<feature type="domain" description="Myb-like" evidence="12">
    <location>
        <begin position="404"/>
        <end position="455"/>
    </location>
</feature>
<feature type="compositionally biased region" description="Low complexity" evidence="11">
    <location>
        <begin position="913"/>
        <end position="937"/>
    </location>
</feature>
<evidence type="ECO:0000259" key="12">
    <source>
        <dbReference type="PROSITE" id="PS50090"/>
    </source>
</evidence>
<sequence length="1308" mass="142263">LPRRLSDFMDVDAEREKIAKEIAELERILDPSSSGIGVGVSESGLTLDSDGDSLPEEDSEAAGSPGSEEERWGETSNGEDDPKEKTLPEDPETCLQLNMVYQEVIQERLAEVSLLLAQNREQQEEIMCDLAGSKGPKVKDGKSLPPNLYIGHFMKPYFKDRVTGVGPPANEETREKATQGIKAFEELLVTKWKNWEKALLRRSVVSDRLQRLLQPKLLKLEYLDQKRSKVTSEAERQMLEKQSREAEREVQDIRQLPEEALLGSRLDSHDWEKISNVNFEGGRSAEEIRKFWQNCEHPSINKQEWSGQEVDQLKAIAAKHGHLQWQKIAKELGTNRSAFQCLQKYQQHNKALKRKEWTREEDRLLTQLVQEMRVGSHIPYRRIVYYMEGRDSMQLIYRWTKSLDPGLKKGYWAPEEDAKLLRAVAKYGEQDWFKIREEVPGRSDAQCRDRYLRRLHFSLKKGRWNASEEGKLLELIEKYGVGHWAKIASELPHRTGSQCLSKWKIMVRKQSRGRRRRRPLRSVRWSSSSGDSSSGDSGGEGGGSSSSSSDSEDSEPEEAPEARAGGQTLPSAPHAVPDMDLWVPARQSTGEPCGGGAQGWPGRRAASPSPPRGSSEAQDGGRAAHPTASAPTEEVGQADTSSRIHSTSTRGVGHPDSADTRLSSSEEPADKVSFFLTQKEKLRQPCLLGSSLGASPNDSGVAGPRVRQLWHRTIRKRQRWRGHALQRRLLERQLLMAMSPWVGDIVLPCTPRRPAAVHTRADAIRKQLKDARLASTPVFTLFIQLFQIDTAGCMEVVRERKAQTPALLQTGSRDPPLGLLQVRSRSFQNLPVREAANQSSGHRGSRGLQPCHSESRPQAPPPAPCGPRPKPKTVSELLREKRLREARARKAAPGTVALPPQLLLSSPLILQPHLPQASPTPSASGPAATATALSGPGIPAATGLSTSAKDERPSTLPVLARALTSTEAPAASTALVPSQVLVSGHQGGLGQSQAPAASRKQGLPEAPLFLPAAPSPVQLPVQPLSLTPALGMHKGGAHVVASTPLPVTWVLTAQGLLPVPAVVGLPGQPPLQADTDPGSGPGGTPGSPGSGGLTGPLSLERPPPPRPGPERCALDLDLLSQESEAAVREWLRGQQGVCVPPLGSRLPYQPPALCSLRALSGLLLHKKALEQRATSLVPCGAAGALQALLGQVQRQLQDSPAYLLLKARFLAAFTLPALLATLSPHGVPTTLSVTTRADPESEDDLGEVELVGDCSTSGLQARPAATIPVQGAPDPGQGSASSCLDGSDSLDVLRTRHACHTRKRRRLV</sequence>
<feature type="domain" description="Myb-like" evidence="12">
    <location>
        <begin position="352"/>
        <end position="403"/>
    </location>
</feature>
<dbReference type="GeneTree" id="ENSGT00940000160404"/>
<feature type="compositionally biased region" description="Pro residues" evidence="11">
    <location>
        <begin position="858"/>
        <end position="868"/>
    </location>
</feature>
<dbReference type="InterPro" id="IPR051575">
    <property type="entry name" value="Myb-like_DNA-bd"/>
</dbReference>
<feature type="region of interest" description="Disordered" evidence="11">
    <location>
        <begin position="913"/>
        <end position="953"/>
    </location>
</feature>
<dbReference type="InterPro" id="IPR017884">
    <property type="entry name" value="SANT_dom"/>
</dbReference>
<evidence type="ECO:0000259" key="13">
    <source>
        <dbReference type="PROSITE" id="PS51293"/>
    </source>
</evidence>
<feature type="compositionally biased region" description="Gly residues" evidence="11">
    <location>
        <begin position="1079"/>
        <end position="1094"/>
    </location>
</feature>
<proteinExistence type="predicted"/>
<feature type="compositionally biased region" description="Basic residues" evidence="11">
    <location>
        <begin position="510"/>
        <end position="521"/>
    </location>
</feature>
<keyword evidence="3" id="KW-0805">Transcription regulation</keyword>
<feature type="compositionally biased region" description="Low complexity" evidence="11">
    <location>
        <begin position="522"/>
        <end position="535"/>
    </location>
</feature>
<keyword evidence="2" id="KW-0677">Repeat</keyword>
<dbReference type="CDD" id="cd00167">
    <property type="entry name" value="SANT"/>
    <property type="match status" value="2"/>
</dbReference>
<evidence type="ECO:0000256" key="2">
    <source>
        <dbReference type="ARBA" id="ARBA00022737"/>
    </source>
</evidence>
<keyword evidence="6" id="KW-0539">Nucleus</keyword>
<dbReference type="SMART" id="SM00717">
    <property type="entry name" value="SANT"/>
    <property type="match status" value="5"/>
</dbReference>
<feature type="compositionally biased region" description="Low complexity" evidence="11">
    <location>
        <begin position="32"/>
        <end position="44"/>
    </location>
</feature>
<feature type="domain" description="HTH myb-type" evidence="14">
    <location>
        <begin position="404"/>
        <end position="459"/>
    </location>
</feature>
<feature type="compositionally biased region" description="Acidic residues" evidence="11">
    <location>
        <begin position="49"/>
        <end position="60"/>
    </location>
</feature>
<organism evidence="15 16">
    <name type="scientific">Ursus americanus</name>
    <name type="common">American black bear</name>
    <name type="synonym">Euarctos americanus</name>
    <dbReference type="NCBI Taxonomy" id="9643"/>
    <lineage>
        <taxon>Eukaryota</taxon>
        <taxon>Metazoa</taxon>
        <taxon>Chordata</taxon>
        <taxon>Craniata</taxon>
        <taxon>Vertebrata</taxon>
        <taxon>Euteleostomi</taxon>
        <taxon>Mammalia</taxon>
        <taxon>Eutheria</taxon>
        <taxon>Laurasiatheria</taxon>
        <taxon>Carnivora</taxon>
        <taxon>Caniformia</taxon>
        <taxon>Ursidae</taxon>
        <taxon>Ursus</taxon>
    </lineage>
</organism>
<dbReference type="FunFam" id="1.10.10.60:FF:000314">
    <property type="entry name" value="Small nuclear RNA-activating complex, polypeptide 4"/>
    <property type="match status" value="1"/>
</dbReference>
<dbReference type="Ensembl" id="ENSUAMT00000013274.1">
    <property type="protein sequence ID" value="ENSUAMP00000011806.1"/>
    <property type="gene ID" value="ENSUAMG00000009486.1"/>
</dbReference>
<dbReference type="GO" id="GO:0001006">
    <property type="term" value="F:RNA polymerase III type 3 promoter sequence-specific DNA binding"/>
    <property type="evidence" value="ECO:0007669"/>
    <property type="project" value="TreeGrafter"/>
</dbReference>
<evidence type="ECO:0000256" key="10">
    <source>
        <dbReference type="SAM" id="Coils"/>
    </source>
</evidence>
<reference evidence="16" key="1">
    <citation type="submission" date="2016-06" db="EMBL/GenBank/DDBJ databases">
        <title>De novo assembly and RNA-Seq shows season-dependent expression and editing in black bear kidneys.</title>
        <authorList>
            <person name="Korstanje R."/>
            <person name="Srivastava A."/>
            <person name="Sarsani V.K."/>
            <person name="Sheehan S.M."/>
            <person name="Seger R.L."/>
            <person name="Barter M.E."/>
            <person name="Lindqvist C."/>
            <person name="Brody L.C."/>
            <person name="Mullikin J.C."/>
        </authorList>
    </citation>
    <scope>NUCLEOTIDE SEQUENCE [LARGE SCALE GENOMIC DNA]</scope>
</reference>
<feature type="compositionally biased region" description="Acidic residues" evidence="11">
    <location>
        <begin position="550"/>
        <end position="559"/>
    </location>
</feature>
<evidence type="ECO:0000256" key="6">
    <source>
        <dbReference type="ARBA" id="ARBA00023242"/>
    </source>
</evidence>
<comment type="function">
    <text evidence="7">Part of the SNAPc complex required for the transcription of both RNA polymerase II and III small-nuclear RNA genes. Binds to the proximal sequence element (PSE), a non-TATA-box basal promoter element common to these 2 types of genes. Recruits TBP and BRF2 to the U6 snRNA TATA box.</text>
</comment>
<dbReference type="PROSITE" id="PS50090">
    <property type="entry name" value="MYB_LIKE"/>
    <property type="match status" value="4"/>
</dbReference>
<evidence type="ECO:0000256" key="7">
    <source>
        <dbReference type="ARBA" id="ARBA00025193"/>
    </source>
</evidence>
<dbReference type="Gene3D" id="1.10.10.60">
    <property type="entry name" value="Homeodomain-like"/>
    <property type="match status" value="4"/>
</dbReference>
<dbReference type="GO" id="GO:0042795">
    <property type="term" value="P:snRNA transcription by RNA polymerase II"/>
    <property type="evidence" value="ECO:0007669"/>
    <property type="project" value="TreeGrafter"/>
</dbReference>
<evidence type="ECO:0000259" key="14">
    <source>
        <dbReference type="PROSITE" id="PS51294"/>
    </source>
</evidence>
<dbReference type="InterPro" id="IPR017930">
    <property type="entry name" value="Myb_dom"/>
</dbReference>
<evidence type="ECO:0000313" key="16">
    <source>
        <dbReference type="Proteomes" id="UP000291022"/>
    </source>
</evidence>
<evidence type="ECO:0000256" key="8">
    <source>
        <dbReference type="ARBA" id="ARBA00071222"/>
    </source>
</evidence>
<evidence type="ECO:0000256" key="9">
    <source>
        <dbReference type="ARBA" id="ARBA00079701"/>
    </source>
</evidence>
<feature type="region of interest" description="Disordered" evidence="11">
    <location>
        <begin position="1262"/>
        <end position="1285"/>
    </location>
</feature>
<feature type="domain" description="HTH myb-type" evidence="14">
    <location>
        <begin position="297"/>
        <end position="353"/>
    </location>
</feature>
<feature type="compositionally biased region" description="Low complexity" evidence="11">
    <location>
        <begin position="601"/>
        <end position="615"/>
    </location>
</feature>
<keyword evidence="1" id="KW-0597">Phosphoprotein</keyword>
<protein>
    <recommendedName>
        <fullName evidence="8">snRNA-activating protein complex subunit 4</fullName>
    </recommendedName>
    <alternativeName>
        <fullName evidence="9">snRNA-activating protein complex 190 kDa subunit</fullName>
    </alternativeName>
</protein>
<keyword evidence="4" id="KW-0238">DNA-binding</keyword>
<dbReference type="InterPro" id="IPR001005">
    <property type="entry name" value="SANT/Myb"/>
</dbReference>
<evidence type="ECO:0000256" key="5">
    <source>
        <dbReference type="ARBA" id="ARBA00023163"/>
    </source>
</evidence>
<keyword evidence="5" id="KW-0804">Transcription</keyword>
<dbReference type="GO" id="GO:0000978">
    <property type="term" value="F:RNA polymerase II cis-regulatory region sequence-specific DNA binding"/>
    <property type="evidence" value="ECO:0007669"/>
    <property type="project" value="TreeGrafter"/>
</dbReference>
<dbReference type="PROSITE" id="PS51294">
    <property type="entry name" value="HTH_MYB"/>
    <property type="match status" value="3"/>
</dbReference>
<feature type="region of interest" description="Disordered" evidence="11">
    <location>
        <begin position="30"/>
        <end position="89"/>
    </location>
</feature>
<reference evidence="15" key="2">
    <citation type="submission" date="2025-08" db="UniProtKB">
        <authorList>
            <consortium name="Ensembl"/>
        </authorList>
    </citation>
    <scope>IDENTIFICATION</scope>
</reference>
<dbReference type="GO" id="GO:0019185">
    <property type="term" value="C:snRNA-activating protein complex"/>
    <property type="evidence" value="ECO:0007669"/>
    <property type="project" value="TreeGrafter"/>
</dbReference>
<feature type="domain" description="HTH myb-type" evidence="14">
    <location>
        <begin position="460"/>
        <end position="511"/>
    </location>
</feature>
<accession>A0A452R0Z6</accession>
<evidence type="ECO:0000256" key="3">
    <source>
        <dbReference type="ARBA" id="ARBA00023015"/>
    </source>
</evidence>
<evidence type="ECO:0000256" key="1">
    <source>
        <dbReference type="ARBA" id="ARBA00022553"/>
    </source>
</evidence>
<dbReference type="Pfam" id="PF00249">
    <property type="entry name" value="Myb_DNA-binding"/>
    <property type="match status" value="2"/>
</dbReference>
<feature type="domain" description="SANT" evidence="13">
    <location>
        <begin position="412"/>
        <end position="453"/>
    </location>
</feature>
<reference evidence="15" key="3">
    <citation type="submission" date="2025-09" db="UniProtKB">
        <authorList>
            <consortium name="Ensembl"/>
        </authorList>
    </citation>
    <scope>IDENTIFICATION</scope>
</reference>
<keyword evidence="10" id="KW-0175">Coiled coil</keyword>
<feature type="region of interest" description="Disordered" evidence="11">
    <location>
        <begin position="1067"/>
        <end position="1112"/>
    </location>
</feature>
<evidence type="ECO:0000313" key="15">
    <source>
        <dbReference type="Ensembl" id="ENSUAMP00000011806.1"/>
    </source>
</evidence>
<feature type="region of interest" description="Disordered" evidence="11">
    <location>
        <begin position="510"/>
        <end position="668"/>
    </location>
</feature>
<evidence type="ECO:0000256" key="4">
    <source>
        <dbReference type="ARBA" id="ARBA00023125"/>
    </source>
</evidence>
<keyword evidence="16" id="KW-1185">Reference proteome</keyword>
<dbReference type="PROSITE" id="PS51293">
    <property type="entry name" value="SANT"/>
    <property type="match status" value="2"/>
</dbReference>
<dbReference type="FunFam" id="1.10.10.60:FF:000016">
    <property type="entry name" value="Transcriptional activator Myb isoform A"/>
    <property type="match status" value="1"/>
</dbReference>
<dbReference type="PANTHER" id="PTHR46621:SF1">
    <property type="entry name" value="SNRNA-ACTIVATING PROTEIN COMPLEX SUBUNIT 4"/>
    <property type="match status" value="1"/>
</dbReference>
<dbReference type="GO" id="GO:0042796">
    <property type="term" value="P:snRNA transcription by RNA polymerase III"/>
    <property type="evidence" value="ECO:0007669"/>
    <property type="project" value="TreeGrafter"/>
</dbReference>
<dbReference type="Pfam" id="PF13921">
    <property type="entry name" value="Myb_DNA-bind_6"/>
    <property type="match status" value="1"/>
</dbReference>
<dbReference type="PANTHER" id="PTHR46621">
    <property type="entry name" value="SNRNA-ACTIVATING PROTEIN COMPLEX SUBUNIT 4"/>
    <property type="match status" value="1"/>
</dbReference>
<gene>
    <name evidence="15" type="primary">SNAPC4</name>
</gene>
<dbReference type="Proteomes" id="UP000291022">
    <property type="component" value="Unassembled WGS sequence"/>
</dbReference>
<dbReference type="InterPro" id="IPR009057">
    <property type="entry name" value="Homeodomain-like_sf"/>
</dbReference>
<feature type="region of interest" description="Disordered" evidence="11">
    <location>
        <begin position="834"/>
        <end position="872"/>
    </location>
</feature>
<feature type="compositionally biased region" description="Polar residues" evidence="11">
    <location>
        <begin position="638"/>
        <end position="650"/>
    </location>
</feature>
<feature type="coiled-coil region" evidence="10">
    <location>
        <begin position="229"/>
        <end position="256"/>
    </location>
</feature>
<dbReference type="FunFam" id="1.10.10.60:FF:000321">
    <property type="entry name" value="Small nuclear RNA-activating complex, polypeptide 4"/>
    <property type="match status" value="1"/>
</dbReference>
<dbReference type="SUPFAM" id="SSF46689">
    <property type="entry name" value="Homeodomain-like"/>
    <property type="match status" value="3"/>
</dbReference>
<feature type="domain" description="Myb-like" evidence="12">
    <location>
        <begin position="297"/>
        <end position="349"/>
    </location>
</feature>
<feature type="domain" description="Myb-like" evidence="12">
    <location>
        <begin position="456"/>
        <end position="507"/>
    </location>
</feature>
<name>A0A452R0Z6_URSAM</name>